<dbReference type="Pfam" id="PF25289">
    <property type="entry name" value="DUF7877"/>
    <property type="match status" value="1"/>
</dbReference>
<evidence type="ECO:0000259" key="3">
    <source>
        <dbReference type="Pfam" id="PF25289"/>
    </source>
</evidence>
<feature type="region of interest" description="Disordered" evidence="1">
    <location>
        <begin position="873"/>
        <end position="911"/>
    </location>
</feature>
<feature type="compositionally biased region" description="Polar residues" evidence="1">
    <location>
        <begin position="321"/>
        <end position="352"/>
    </location>
</feature>
<feature type="compositionally biased region" description="Low complexity" evidence="1">
    <location>
        <begin position="840"/>
        <end position="852"/>
    </location>
</feature>
<feature type="region of interest" description="Disordered" evidence="1">
    <location>
        <begin position="286"/>
        <end position="360"/>
    </location>
</feature>
<protein>
    <submittedName>
        <fullName evidence="4">Related to tpa inducible protein</fullName>
    </submittedName>
</protein>
<name>A0A1E1KJ04_9HELO</name>
<feature type="compositionally biased region" description="Polar residues" evidence="1">
    <location>
        <begin position="640"/>
        <end position="663"/>
    </location>
</feature>
<keyword evidence="5" id="KW-1185">Reference proteome</keyword>
<sequence>MTSMNGVMSAASPLDSQDSTPNASLSAKRKRDEVIGVPNTSNDTLRSKSAEVIEQSSGVTQRLIRDLIDVLKEDDTNPSILSRSLPQRPSSSGPQVKRQKSDEGSETSSILTRLSTNVYNNVKDVLEDIDAAVADIKNKLQLPDGAARNQYIPVSSSQSELSVHAEAFKERAHELVRRELASMSGNATTISSRPGATSVSGSNAITQINASSGDNRTVLTFYGNAQGNKQLFSSFQVPTKVDGEERKVIQTIREAGLPNGITTTQIVPIQATGMIDDKKRVPTLGEVFPIPSTVPSLQPPKPSKTATTRSSAVGWYHPASNEPTSRSASYSKQSISSGQWLDYSNASPPQQVTKRRQRERALSIVASKTPSLEAEPAESEASKLEALFRGAYSSFAPTRDDSAAVVPAGVMNRLWWQQVGKKNFGKLVEKWTDEEDTIPPTPSSETEIDEELIMFEKFAKEMENDSIDPNLVSTETLPEKSAEEKDVEEILEGISDLLETLNSYQRIRHMSMNASSRPAGLLSAPDTTAIGTPTKPSEHEQATYEILKSQLTLMIATLPPYAVAKLDPDRLAELSISTKIEIQTNDYKGVMEEDEAASRAKVAAINAASTTPRPAAPPQVHRSSSSSLYGNQYAAPRPVTNPTQQYYGASQTPIRPPSNNVNMQRPAVPSPAPYQQLQRPPGNAPYRTGQSYGTPTYSHQAPRPVQQPYTPSNQQYQQTPASNYMRPPSQGFPLHMSQSTPQASNMNGRYSGQTQQPGYAHQAPPAANGMGYQYANGASFNRQTSPQKMYSPQPQNTQPRSNFPTPNASMQQNSRPYLQNGQNGMNQGPPMNGSTPRPPSQQQYIPQTQTPTGYVSHHSNAAQLEIMAQQRANLDAQQETQQRARIAAQSGMNSPSKGGQVNGGNPVAAGL</sequence>
<evidence type="ECO:0000259" key="2">
    <source>
        <dbReference type="Pfam" id="PF25009"/>
    </source>
</evidence>
<feature type="region of interest" description="Disordered" evidence="1">
    <location>
        <begin position="609"/>
        <end position="854"/>
    </location>
</feature>
<dbReference type="Pfam" id="PF25009">
    <property type="entry name" value="DUF7785"/>
    <property type="match status" value="1"/>
</dbReference>
<accession>A0A1E1KJ04</accession>
<feature type="compositionally biased region" description="Polar residues" evidence="1">
    <location>
        <begin position="14"/>
        <end position="25"/>
    </location>
</feature>
<dbReference type="EMBL" id="FJUX01000034">
    <property type="protein sequence ID" value="CZS97970.1"/>
    <property type="molecule type" value="Genomic_DNA"/>
</dbReference>
<dbReference type="InterPro" id="IPR056687">
    <property type="entry name" value="DUF7785"/>
</dbReference>
<dbReference type="Proteomes" id="UP000178912">
    <property type="component" value="Unassembled WGS sequence"/>
</dbReference>
<feature type="compositionally biased region" description="Polar residues" evidence="1">
    <location>
        <begin position="707"/>
        <end position="722"/>
    </location>
</feature>
<feature type="compositionally biased region" description="Polar residues" evidence="1">
    <location>
        <begin position="776"/>
        <end position="826"/>
    </location>
</feature>
<organism evidence="4 5">
    <name type="scientific">Rhynchosporium agropyri</name>
    <dbReference type="NCBI Taxonomy" id="914238"/>
    <lineage>
        <taxon>Eukaryota</taxon>
        <taxon>Fungi</taxon>
        <taxon>Dikarya</taxon>
        <taxon>Ascomycota</taxon>
        <taxon>Pezizomycotina</taxon>
        <taxon>Leotiomycetes</taxon>
        <taxon>Helotiales</taxon>
        <taxon>Ploettnerulaceae</taxon>
        <taxon>Rhynchosporium</taxon>
    </lineage>
</organism>
<evidence type="ECO:0000256" key="1">
    <source>
        <dbReference type="SAM" id="MobiDB-lite"/>
    </source>
</evidence>
<proteinExistence type="predicted"/>
<feature type="domain" description="DUF7877" evidence="3">
    <location>
        <begin position="60"/>
        <end position="175"/>
    </location>
</feature>
<feature type="region of interest" description="Disordered" evidence="1">
    <location>
        <begin position="1"/>
        <end position="56"/>
    </location>
</feature>
<dbReference type="AlphaFoldDB" id="A0A1E1KJ04"/>
<feature type="compositionally biased region" description="Polar residues" evidence="1">
    <location>
        <begin position="688"/>
        <end position="699"/>
    </location>
</feature>
<feature type="compositionally biased region" description="Polar residues" evidence="1">
    <location>
        <begin position="890"/>
        <end position="899"/>
    </location>
</feature>
<evidence type="ECO:0000313" key="5">
    <source>
        <dbReference type="Proteomes" id="UP000178912"/>
    </source>
</evidence>
<feature type="region of interest" description="Disordered" evidence="1">
    <location>
        <begin position="77"/>
        <end position="109"/>
    </location>
</feature>
<gene>
    <name evidence="4" type="ORF">RAG0_06854</name>
</gene>
<feature type="compositionally biased region" description="Polar residues" evidence="1">
    <location>
        <begin position="621"/>
        <end position="630"/>
    </location>
</feature>
<feature type="compositionally biased region" description="Polar residues" evidence="1">
    <location>
        <begin position="873"/>
        <end position="883"/>
    </location>
</feature>
<reference evidence="5" key="1">
    <citation type="submission" date="2016-03" db="EMBL/GenBank/DDBJ databases">
        <authorList>
            <person name="Guldener U."/>
        </authorList>
    </citation>
    <scope>NUCLEOTIDE SEQUENCE [LARGE SCALE GENOMIC DNA]</scope>
    <source>
        <strain evidence="5">04CH-RAC-A.6.1</strain>
    </source>
</reference>
<evidence type="ECO:0000313" key="4">
    <source>
        <dbReference type="EMBL" id="CZS97970.1"/>
    </source>
</evidence>
<dbReference type="InterPro" id="IPR057199">
    <property type="entry name" value="DUF7877"/>
</dbReference>
<feature type="compositionally biased region" description="Polar residues" evidence="1">
    <location>
        <begin position="736"/>
        <end position="757"/>
    </location>
</feature>
<feature type="compositionally biased region" description="Low complexity" evidence="1">
    <location>
        <begin position="78"/>
        <end position="95"/>
    </location>
</feature>
<feature type="domain" description="DUF7785" evidence="2">
    <location>
        <begin position="484"/>
        <end position="582"/>
    </location>
</feature>
<dbReference type="OrthoDB" id="5354458at2759"/>